<name>A0A1W2TE49_ROSNE</name>
<accession>A0A1W2TE49</accession>
<dbReference type="OrthoDB" id="5376804at2759"/>
<protein>
    <submittedName>
        <fullName evidence="3">Uncharacterized protein</fullName>
    </submittedName>
</protein>
<keyword evidence="4" id="KW-1185">Reference proteome</keyword>
<proteinExistence type="predicted"/>
<dbReference type="Pfam" id="PF11374">
    <property type="entry name" value="DUF3176"/>
    <property type="match status" value="1"/>
</dbReference>
<evidence type="ECO:0000256" key="1">
    <source>
        <dbReference type="SAM" id="MobiDB-lite"/>
    </source>
</evidence>
<keyword evidence="2" id="KW-0472">Membrane</keyword>
<keyword evidence="2" id="KW-0812">Transmembrane</keyword>
<feature type="transmembrane region" description="Helical" evidence="2">
    <location>
        <begin position="569"/>
        <end position="592"/>
    </location>
</feature>
<feature type="region of interest" description="Disordered" evidence="1">
    <location>
        <begin position="620"/>
        <end position="642"/>
    </location>
</feature>
<evidence type="ECO:0000313" key="3">
    <source>
        <dbReference type="EMBL" id="GAP86290.2"/>
    </source>
</evidence>
<sequence length="642" mass="70166">MMDSSTGNPPQGYYYYNEGYPLHHDYPAMIDQHGAPQGYITPQEYVSVGSQEYIPSQEPSASKTYAVPAQSEVPWTQPTTPSSPPPFKLSWFDRMNTSWAPEIISQVFSVAFLLALIILLSRLDGRPLSTWTIAVSPNAVIAILSIASKASLIYALGQTISQLKWLHLVQKPDSLQDLQHYDDASRGPLGAIRLFWTVRSASFIAYLGCLVVLLALAFEPFSQQLLHFDERVIAYPDLQSSVSFSTAYDFQSSGVDGVSAVIGNISPRSAVMFSDSLFLMVVIVGPRDNEMTAAAVNGLYGVVKDPPFHCPGSTCNYPNFTTFGLCSECADITSTITKKQANVTFGQLWNFRTPGNLTLQASASVDAHSGFKHTLTNATAEPLNSAFAGLGMPVRTGIIRFPNDQSTDRSTIDTWMDKMQAYECTISFCGRRFTNWDTANGTLTYQEEPIIKLNNSEVPADGAPWFRLLAPLDATESLDIAGGGGNNSFRINYLDGENIANILTSLLTVRSEVPANQQVGAAALYSSPDIASTLDDVARGMSYRMMSGPNATTTHGRVYAAQTYMRVRWPWIALPVALPVASAACLAAVIAATRRTRQRVWKSSLTPLLLADVSYPLTHPGERPLDHQARERSRTIASHLAK</sequence>
<evidence type="ECO:0000256" key="2">
    <source>
        <dbReference type="SAM" id="Phobius"/>
    </source>
</evidence>
<feature type="compositionally biased region" description="Basic and acidic residues" evidence="1">
    <location>
        <begin position="620"/>
        <end position="634"/>
    </location>
</feature>
<gene>
    <name evidence="3" type="ORF">SAMD00023353_1801200</name>
</gene>
<feature type="transmembrane region" description="Helical" evidence="2">
    <location>
        <begin position="194"/>
        <end position="218"/>
    </location>
</feature>
<reference evidence="3" key="1">
    <citation type="submission" date="2016-03" db="EMBL/GenBank/DDBJ databases">
        <title>Draft genome sequence of Rosellinia necatrix.</title>
        <authorList>
            <person name="Kanematsu S."/>
        </authorList>
    </citation>
    <scope>NUCLEOTIDE SEQUENCE [LARGE SCALE GENOMIC DNA]</scope>
    <source>
        <strain evidence="3">W97</strain>
    </source>
</reference>
<dbReference type="InterPro" id="IPR021514">
    <property type="entry name" value="DUF3176"/>
</dbReference>
<dbReference type="PANTHER" id="PTHR35394">
    <property type="entry name" value="DUF3176 DOMAIN-CONTAINING PROTEIN"/>
    <property type="match status" value="1"/>
</dbReference>
<keyword evidence="2" id="KW-1133">Transmembrane helix</keyword>
<feature type="transmembrane region" description="Helical" evidence="2">
    <location>
        <begin position="135"/>
        <end position="156"/>
    </location>
</feature>
<dbReference type="Proteomes" id="UP000054516">
    <property type="component" value="Unassembled WGS sequence"/>
</dbReference>
<evidence type="ECO:0000313" key="4">
    <source>
        <dbReference type="Proteomes" id="UP000054516"/>
    </source>
</evidence>
<organism evidence="3">
    <name type="scientific">Rosellinia necatrix</name>
    <name type="common">White root-rot fungus</name>
    <dbReference type="NCBI Taxonomy" id="77044"/>
    <lineage>
        <taxon>Eukaryota</taxon>
        <taxon>Fungi</taxon>
        <taxon>Dikarya</taxon>
        <taxon>Ascomycota</taxon>
        <taxon>Pezizomycotina</taxon>
        <taxon>Sordariomycetes</taxon>
        <taxon>Xylariomycetidae</taxon>
        <taxon>Xylariales</taxon>
        <taxon>Xylariaceae</taxon>
        <taxon>Rosellinia</taxon>
    </lineage>
</organism>
<dbReference type="OMA" id="CAQRYTN"/>
<dbReference type="AlphaFoldDB" id="A0A1W2TE49"/>
<dbReference type="PANTHER" id="PTHR35394:SF5">
    <property type="entry name" value="DUF3176 DOMAIN-CONTAINING PROTEIN"/>
    <property type="match status" value="1"/>
</dbReference>
<feature type="transmembrane region" description="Helical" evidence="2">
    <location>
        <begin position="103"/>
        <end position="123"/>
    </location>
</feature>
<dbReference type="EMBL" id="DF977463">
    <property type="protein sequence ID" value="GAP86290.2"/>
    <property type="molecule type" value="Genomic_DNA"/>
</dbReference>